<evidence type="ECO:0000256" key="3">
    <source>
        <dbReference type="PROSITE-ProRule" id="PRU00339"/>
    </source>
</evidence>
<evidence type="ECO:0000256" key="2">
    <source>
        <dbReference type="ARBA" id="ARBA00022803"/>
    </source>
</evidence>
<keyword evidence="1" id="KW-0677">Repeat</keyword>
<dbReference type="Pfam" id="PF13181">
    <property type="entry name" value="TPR_8"/>
    <property type="match status" value="2"/>
</dbReference>
<feature type="chain" id="PRO_5047055166" evidence="4">
    <location>
        <begin position="24"/>
        <end position="203"/>
    </location>
</feature>
<evidence type="ECO:0000313" key="6">
    <source>
        <dbReference type="Proteomes" id="UP000541583"/>
    </source>
</evidence>
<keyword evidence="6" id="KW-1185">Reference proteome</keyword>
<dbReference type="PANTHER" id="PTHR44858">
    <property type="entry name" value="TETRATRICOPEPTIDE REPEAT PROTEIN 6"/>
    <property type="match status" value="1"/>
</dbReference>
<dbReference type="InterPro" id="IPR050498">
    <property type="entry name" value="Ycf3"/>
</dbReference>
<feature type="signal peptide" evidence="4">
    <location>
        <begin position="1"/>
        <end position="23"/>
    </location>
</feature>
<dbReference type="PROSITE" id="PS51257">
    <property type="entry name" value="PROKAR_LIPOPROTEIN"/>
    <property type="match status" value="1"/>
</dbReference>
<dbReference type="InterPro" id="IPR011990">
    <property type="entry name" value="TPR-like_helical_dom_sf"/>
</dbReference>
<protein>
    <submittedName>
        <fullName evidence="5">Tetratricopeptide (TPR) repeat protein</fullName>
    </submittedName>
</protein>
<feature type="repeat" description="TPR" evidence="3">
    <location>
        <begin position="92"/>
        <end position="125"/>
    </location>
</feature>
<dbReference type="SUPFAM" id="SSF48452">
    <property type="entry name" value="TPR-like"/>
    <property type="match status" value="1"/>
</dbReference>
<evidence type="ECO:0000256" key="4">
    <source>
        <dbReference type="SAM" id="SignalP"/>
    </source>
</evidence>
<evidence type="ECO:0000313" key="5">
    <source>
        <dbReference type="EMBL" id="MBB6108967.1"/>
    </source>
</evidence>
<dbReference type="InterPro" id="IPR019734">
    <property type="entry name" value="TPR_rpt"/>
</dbReference>
<dbReference type="RefSeq" id="WP_076372266.1">
    <property type="nucleotide sequence ID" value="NZ_FTMG01000003.1"/>
</dbReference>
<dbReference type="PROSITE" id="PS50005">
    <property type="entry name" value="TPR"/>
    <property type="match status" value="3"/>
</dbReference>
<dbReference type="Gene3D" id="1.25.40.10">
    <property type="entry name" value="Tetratricopeptide repeat domain"/>
    <property type="match status" value="2"/>
</dbReference>
<dbReference type="EMBL" id="JACHCB010000003">
    <property type="protein sequence ID" value="MBB6108967.1"/>
    <property type="molecule type" value="Genomic_DNA"/>
</dbReference>
<gene>
    <name evidence="5" type="ORF">HDF23_001710</name>
</gene>
<keyword evidence="4" id="KW-0732">Signal</keyword>
<comment type="caution">
    <text evidence="5">The sequence shown here is derived from an EMBL/GenBank/DDBJ whole genome shotgun (WGS) entry which is preliminary data.</text>
</comment>
<sequence>MKNLKLLLLSVLLLSIFSCKRSAESYYKEAADSIHAGNFRIAEHLCTKAIELKPDYAFAYAGRGMTRLALHNYSSSLSDYEKALSLDPNLKKNAYSGMACDKHSLKDYPGALQLFGKAISIEPKNAGNYAERALTKIAMNDLQGALNDYNEAINLSPNYGYYYLSRGLLKNDMKDKNNACIDLKKARQLGDKSAEGWMYGICN</sequence>
<evidence type="ECO:0000256" key="1">
    <source>
        <dbReference type="ARBA" id="ARBA00022737"/>
    </source>
</evidence>
<feature type="repeat" description="TPR" evidence="3">
    <location>
        <begin position="57"/>
        <end position="90"/>
    </location>
</feature>
<dbReference type="PANTHER" id="PTHR44858:SF1">
    <property type="entry name" value="UDP-N-ACETYLGLUCOSAMINE--PEPTIDE N-ACETYLGLUCOSAMINYLTRANSFERASE SPINDLY-RELATED"/>
    <property type="match status" value="1"/>
</dbReference>
<organism evidence="5 6">
    <name type="scientific">Mucilaginibacter lappiensis</name>
    <dbReference type="NCBI Taxonomy" id="354630"/>
    <lineage>
        <taxon>Bacteria</taxon>
        <taxon>Pseudomonadati</taxon>
        <taxon>Bacteroidota</taxon>
        <taxon>Sphingobacteriia</taxon>
        <taxon>Sphingobacteriales</taxon>
        <taxon>Sphingobacteriaceae</taxon>
        <taxon>Mucilaginibacter</taxon>
    </lineage>
</organism>
<reference evidence="5 6" key="1">
    <citation type="submission" date="2020-08" db="EMBL/GenBank/DDBJ databases">
        <title>Genomic Encyclopedia of Type Strains, Phase IV (KMG-V): Genome sequencing to study the core and pangenomes of soil and plant-associated prokaryotes.</title>
        <authorList>
            <person name="Whitman W."/>
        </authorList>
    </citation>
    <scope>NUCLEOTIDE SEQUENCE [LARGE SCALE GENOMIC DNA]</scope>
    <source>
        <strain evidence="5 6">ANJLi2</strain>
    </source>
</reference>
<dbReference type="Proteomes" id="UP000541583">
    <property type="component" value="Unassembled WGS sequence"/>
</dbReference>
<feature type="repeat" description="TPR" evidence="3">
    <location>
        <begin position="126"/>
        <end position="159"/>
    </location>
</feature>
<name>A0ABR6PGU1_9SPHI</name>
<dbReference type="SMART" id="SM00028">
    <property type="entry name" value="TPR"/>
    <property type="match status" value="5"/>
</dbReference>
<keyword evidence="2 3" id="KW-0802">TPR repeat</keyword>
<proteinExistence type="predicted"/>
<accession>A0ABR6PGU1</accession>